<evidence type="ECO:0000256" key="1">
    <source>
        <dbReference type="SAM" id="Phobius"/>
    </source>
</evidence>
<dbReference type="EMBL" id="QNRR01000006">
    <property type="protein sequence ID" value="RBP42377.1"/>
    <property type="molecule type" value="Genomic_DNA"/>
</dbReference>
<keyword evidence="1" id="KW-0472">Membrane</keyword>
<accession>A0A366HHY7</accession>
<evidence type="ECO:0000313" key="2">
    <source>
        <dbReference type="EMBL" id="RBP42377.1"/>
    </source>
</evidence>
<evidence type="ECO:0000313" key="3">
    <source>
        <dbReference type="Proteomes" id="UP000253426"/>
    </source>
</evidence>
<comment type="caution">
    <text evidence="2">The sequence shown here is derived from an EMBL/GenBank/DDBJ whole genome shotgun (WGS) entry which is preliminary data.</text>
</comment>
<reference evidence="2 3" key="1">
    <citation type="submission" date="2018-06" db="EMBL/GenBank/DDBJ databases">
        <title>Genomic Encyclopedia of Type Strains, Phase IV (KMG-IV): sequencing the most valuable type-strain genomes for metagenomic binning, comparative biology and taxonomic classification.</title>
        <authorList>
            <person name="Goeker M."/>
        </authorList>
    </citation>
    <scope>NUCLEOTIDE SEQUENCE [LARGE SCALE GENOMIC DNA]</scope>
    <source>
        <strain evidence="2 3">DSM 25532</strain>
    </source>
</reference>
<name>A0A366HHY7_9BACT</name>
<organism evidence="2 3">
    <name type="scientific">Roseimicrobium gellanilyticum</name>
    <dbReference type="NCBI Taxonomy" id="748857"/>
    <lineage>
        <taxon>Bacteria</taxon>
        <taxon>Pseudomonadati</taxon>
        <taxon>Verrucomicrobiota</taxon>
        <taxon>Verrucomicrobiia</taxon>
        <taxon>Verrucomicrobiales</taxon>
        <taxon>Verrucomicrobiaceae</taxon>
        <taxon>Roseimicrobium</taxon>
    </lineage>
</organism>
<keyword evidence="1" id="KW-1133">Transmembrane helix</keyword>
<protein>
    <submittedName>
        <fullName evidence="2">Uncharacterized protein</fullName>
    </submittedName>
</protein>
<keyword evidence="1" id="KW-0812">Transmembrane</keyword>
<sequence>MCLDGMNRSLMSFPYESLSVGFLALAAETYVSLGVLLAGASVVCFVFCWFLLSTSKVFDGLKRFQIQTCDFGKLRVIKEHCKVNELTMRRKLSCYQDGQMMILCHEPLPLGIGKRCWRIPLSELKPRGDAVYDFAIATPKGPLLCFFGQQFRKQFMVPVDATKPKENSPLGAVPAAVSSIGARQHQ</sequence>
<keyword evidence="3" id="KW-1185">Reference proteome</keyword>
<dbReference type="AlphaFoldDB" id="A0A366HHY7"/>
<gene>
    <name evidence="2" type="ORF">DES53_10683</name>
</gene>
<feature type="transmembrane region" description="Helical" evidence="1">
    <location>
        <begin position="20"/>
        <end position="52"/>
    </location>
</feature>
<dbReference type="Proteomes" id="UP000253426">
    <property type="component" value="Unassembled WGS sequence"/>
</dbReference>
<proteinExistence type="predicted"/>